<accession>A0A0A3J7B4</accession>
<gene>
    <name evidence="1" type="ORF">CD30_08375</name>
</gene>
<dbReference type="eggNOG" id="ENOG5034AFT">
    <property type="taxonomic scope" value="Bacteria"/>
</dbReference>
<evidence type="ECO:0000313" key="1">
    <source>
        <dbReference type="EMBL" id="KGR91083.1"/>
    </source>
</evidence>
<dbReference type="RefSeq" id="WP_036175050.1">
    <property type="nucleotide sequence ID" value="NZ_AVCZ01000011.1"/>
</dbReference>
<dbReference type="AlphaFoldDB" id="A0A0A3J7B4"/>
<reference evidence="1 2" key="1">
    <citation type="submission" date="2014-02" db="EMBL/GenBank/DDBJ databases">
        <title>Draft genome sequence of Lysinibacillus massiliensis CCUG 49529.</title>
        <authorList>
            <person name="Zhang F."/>
            <person name="Wang G."/>
            <person name="Zhang L."/>
        </authorList>
    </citation>
    <scope>NUCLEOTIDE SEQUENCE [LARGE SCALE GENOMIC DNA]</scope>
    <source>
        <strain evidence="1 2">CCUG 49529</strain>
    </source>
</reference>
<protein>
    <submittedName>
        <fullName evidence="1">Uncharacterized protein</fullName>
    </submittedName>
</protein>
<name>A0A0A3J7B4_9BACL</name>
<organism evidence="1 2">
    <name type="scientific">Ureibacillus massiliensis 4400831 = CIP 108448 = CCUG 49529</name>
    <dbReference type="NCBI Taxonomy" id="1211035"/>
    <lineage>
        <taxon>Bacteria</taxon>
        <taxon>Bacillati</taxon>
        <taxon>Bacillota</taxon>
        <taxon>Bacilli</taxon>
        <taxon>Bacillales</taxon>
        <taxon>Caryophanaceae</taxon>
        <taxon>Ureibacillus</taxon>
    </lineage>
</organism>
<dbReference type="Proteomes" id="UP000030595">
    <property type="component" value="Unassembled WGS sequence"/>
</dbReference>
<keyword evidence="2" id="KW-1185">Reference proteome</keyword>
<dbReference type="EMBL" id="JPVQ01000011">
    <property type="protein sequence ID" value="KGR91083.1"/>
    <property type="molecule type" value="Genomic_DNA"/>
</dbReference>
<evidence type="ECO:0000313" key="2">
    <source>
        <dbReference type="Proteomes" id="UP000030595"/>
    </source>
</evidence>
<comment type="caution">
    <text evidence="1">The sequence shown here is derived from an EMBL/GenBank/DDBJ whole genome shotgun (WGS) entry which is preliminary data.</text>
</comment>
<dbReference type="OrthoDB" id="1957609at2"/>
<proteinExistence type="predicted"/>
<sequence length="457" mass="52103">MKNGCIYCGVTEDLSKSDIIPDALTNAKMINPNVCRIKHNNDFSDMFEAEVIQKLALITNELDIKSSKGKNYASYESIITVGDTDYNAKITSETELFGGKKKMRSVDGKYLLGPIDEIKKIKAANDTNVSEIDVNQMEIEKRVPLDLSVFFSMAMYRMVAKIGFEWYCAKNKVMSKIDDFTPIIDFITRSNGGKVVSIVSNPEIYALFNNMVNYGSHALLSYVSKDNSVNVIINLFGIAIYNVRVCDKPLDGCKYNVLFQELTLDAKHICFSDTDIENLQEHFINSFEPTNIGDGLTAMIPKDMTDKTLKYKLMYVTNYELFFEKLNLIDEPTQEVITLILNNIQSLLQESAITIRGLKRFVKEHWKHFEQGIRLNPKGTNKKSIFMFYMLFIIGQSNGKIKNIHDLYTVIKDKFSSDTINISDEMSNKLHEEMLSNESHSELMTKGAKIIESWSFE</sequence>